<sequence>MGPHRTYPLVVTGSCGIALGYDWVTRNIVKVHSLAGQRVSICPRGTNNMTIGLEPPIKTTKLGSYWSHQAGHHLCWVWCQLDNHGLPAGRPHQLGGYAPNRHALRAVSWQVAYPARRAHWVAMGGLAKRVHCSWISGCKWWLLGGGYFWRLRHTRSLVPLRGLQVQRVREKMGGRPREEMPFFEETHPLAKRHASSHECEGRPSSLFPYKCTLPPVF</sequence>
<dbReference type="Proteomes" id="UP001153076">
    <property type="component" value="Unassembled WGS sequence"/>
</dbReference>
<name>A0A9Q1JLN7_9CARY</name>
<comment type="caution">
    <text evidence="1">The sequence shown here is derived from an EMBL/GenBank/DDBJ whole genome shotgun (WGS) entry which is preliminary data.</text>
</comment>
<accession>A0A9Q1JLN7</accession>
<gene>
    <name evidence="1" type="ORF">Cgig2_000637</name>
</gene>
<protein>
    <submittedName>
        <fullName evidence="1">Uncharacterized protein</fullName>
    </submittedName>
</protein>
<proteinExistence type="predicted"/>
<organism evidence="1 2">
    <name type="scientific">Carnegiea gigantea</name>
    <dbReference type="NCBI Taxonomy" id="171969"/>
    <lineage>
        <taxon>Eukaryota</taxon>
        <taxon>Viridiplantae</taxon>
        <taxon>Streptophyta</taxon>
        <taxon>Embryophyta</taxon>
        <taxon>Tracheophyta</taxon>
        <taxon>Spermatophyta</taxon>
        <taxon>Magnoliopsida</taxon>
        <taxon>eudicotyledons</taxon>
        <taxon>Gunneridae</taxon>
        <taxon>Pentapetalae</taxon>
        <taxon>Caryophyllales</taxon>
        <taxon>Cactineae</taxon>
        <taxon>Cactaceae</taxon>
        <taxon>Cactoideae</taxon>
        <taxon>Echinocereeae</taxon>
        <taxon>Carnegiea</taxon>
    </lineage>
</organism>
<evidence type="ECO:0000313" key="1">
    <source>
        <dbReference type="EMBL" id="KAJ8425061.1"/>
    </source>
</evidence>
<dbReference type="AlphaFoldDB" id="A0A9Q1JLN7"/>
<keyword evidence="2" id="KW-1185">Reference proteome</keyword>
<dbReference type="EMBL" id="JAKOGI010001552">
    <property type="protein sequence ID" value="KAJ8425061.1"/>
    <property type="molecule type" value="Genomic_DNA"/>
</dbReference>
<reference evidence="1" key="1">
    <citation type="submission" date="2022-04" db="EMBL/GenBank/DDBJ databases">
        <title>Carnegiea gigantea Genome sequencing and assembly v2.</title>
        <authorList>
            <person name="Copetti D."/>
            <person name="Sanderson M.J."/>
            <person name="Burquez A."/>
            <person name="Wojciechowski M.F."/>
        </authorList>
    </citation>
    <scope>NUCLEOTIDE SEQUENCE</scope>
    <source>
        <strain evidence="1">SGP5-SGP5p</strain>
        <tissue evidence="1">Aerial part</tissue>
    </source>
</reference>
<evidence type="ECO:0000313" key="2">
    <source>
        <dbReference type="Proteomes" id="UP001153076"/>
    </source>
</evidence>